<dbReference type="EMBL" id="JARBHB010000004">
    <property type="protein sequence ID" value="KAJ8886868.1"/>
    <property type="molecule type" value="Genomic_DNA"/>
</dbReference>
<evidence type="ECO:0000313" key="2">
    <source>
        <dbReference type="Proteomes" id="UP001159363"/>
    </source>
</evidence>
<organism evidence="1 2">
    <name type="scientific">Dryococelus australis</name>
    <dbReference type="NCBI Taxonomy" id="614101"/>
    <lineage>
        <taxon>Eukaryota</taxon>
        <taxon>Metazoa</taxon>
        <taxon>Ecdysozoa</taxon>
        <taxon>Arthropoda</taxon>
        <taxon>Hexapoda</taxon>
        <taxon>Insecta</taxon>
        <taxon>Pterygota</taxon>
        <taxon>Neoptera</taxon>
        <taxon>Polyneoptera</taxon>
        <taxon>Phasmatodea</taxon>
        <taxon>Verophasmatodea</taxon>
        <taxon>Anareolatae</taxon>
        <taxon>Phasmatidae</taxon>
        <taxon>Eurycanthinae</taxon>
        <taxon>Dryococelus</taxon>
    </lineage>
</organism>
<evidence type="ECO:0000313" key="1">
    <source>
        <dbReference type="EMBL" id="KAJ8886868.1"/>
    </source>
</evidence>
<sequence length="163" mass="18538">MDAIKGILNPHMISLCQILKHLKQLTLGKKLELVLTLNQNGLELQNKFEKCKIISKTSLICKQMFPLISTYDNGECEVKLLRDPRVLPSDCNKHITLWIPLTDNEWSYVSPQEEIITIICNNAEPFDDGSDHVMPPSHDLCNDVKKVTNVRVPPNKETNYVIG</sequence>
<name>A0ABQ9HSN6_9NEOP</name>
<comment type="caution">
    <text evidence="1">The sequence shown here is derived from an EMBL/GenBank/DDBJ whole genome shotgun (WGS) entry which is preliminary data.</text>
</comment>
<protein>
    <submittedName>
        <fullName evidence="1">Uncharacterized protein</fullName>
    </submittedName>
</protein>
<keyword evidence="2" id="KW-1185">Reference proteome</keyword>
<reference evidence="1 2" key="1">
    <citation type="submission" date="2023-02" db="EMBL/GenBank/DDBJ databases">
        <title>LHISI_Scaffold_Assembly.</title>
        <authorList>
            <person name="Stuart O.P."/>
            <person name="Cleave R."/>
            <person name="Magrath M.J.L."/>
            <person name="Mikheyev A.S."/>
        </authorList>
    </citation>
    <scope>NUCLEOTIDE SEQUENCE [LARGE SCALE GENOMIC DNA]</scope>
    <source>
        <strain evidence="1">Daus_M_001</strain>
        <tissue evidence="1">Leg muscle</tissue>
    </source>
</reference>
<proteinExistence type="predicted"/>
<dbReference type="Proteomes" id="UP001159363">
    <property type="component" value="Chromosome X"/>
</dbReference>
<accession>A0ABQ9HSN6</accession>
<gene>
    <name evidence="1" type="ORF">PR048_013080</name>
</gene>